<dbReference type="SMART" id="SM00382">
    <property type="entry name" value="AAA"/>
    <property type="match status" value="1"/>
</dbReference>
<evidence type="ECO:0000256" key="10">
    <source>
        <dbReference type="ARBA" id="ARBA00023136"/>
    </source>
</evidence>
<evidence type="ECO:0000256" key="8">
    <source>
        <dbReference type="ARBA" id="ARBA00022989"/>
    </source>
</evidence>
<dbReference type="InterPro" id="IPR003959">
    <property type="entry name" value="ATPase_AAA_core"/>
</dbReference>
<feature type="transmembrane region" description="Helical" evidence="12">
    <location>
        <begin position="42"/>
        <end position="67"/>
    </location>
</feature>
<protein>
    <recommendedName>
        <fullName evidence="17">BCS1 protein</fullName>
    </recommendedName>
</protein>
<evidence type="ECO:0000256" key="3">
    <source>
        <dbReference type="ARBA" id="ARBA00022692"/>
    </source>
</evidence>
<evidence type="ECO:0000256" key="5">
    <source>
        <dbReference type="ARBA" id="ARBA00022792"/>
    </source>
</evidence>
<keyword evidence="16" id="KW-1185">Reference proteome</keyword>
<dbReference type="InterPro" id="IPR050747">
    <property type="entry name" value="Mitochondrial_chaperone_BCS1"/>
</dbReference>
<gene>
    <name evidence="15" type="ORF">FMAN_02065</name>
</gene>
<evidence type="ECO:0000256" key="1">
    <source>
        <dbReference type="ARBA" id="ARBA00004434"/>
    </source>
</evidence>
<evidence type="ECO:0000256" key="9">
    <source>
        <dbReference type="ARBA" id="ARBA00023128"/>
    </source>
</evidence>
<dbReference type="InterPro" id="IPR027417">
    <property type="entry name" value="P-loop_NTPase"/>
</dbReference>
<evidence type="ECO:0000256" key="4">
    <source>
        <dbReference type="ARBA" id="ARBA00022741"/>
    </source>
</evidence>
<dbReference type="GO" id="GO:0005524">
    <property type="term" value="F:ATP binding"/>
    <property type="evidence" value="ECO:0007669"/>
    <property type="project" value="UniProtKB-KW"/>
</dbReference>
<sequence>MVSMTEEGEVLSLLLNSIGLGVFVPALRQFPGYFTSLGFSPVVTVTLLLAPWIAYKAVCFMCGYLMIAVEISPGDLVRAAEYLSTENASWSRETIAMLNRISRNELQTGNSKSGKYIAFTWSSMRKIVFYPLSSSWFWKDGKIFRIQGRRVTEYYNAAQSNRIEYTLSCFGNSAEPIRKVLQTSMDIVFKHERDKTSVWHPRYQSPSPEWTRLALRASRPAETLAIDSKILSNTLDDINEYLRADAMEHYHTKGIPYRRGYLFHGPQGTGKTSLVHVIASVFELPIFCLRLCDKALTDESLVSLTTNMPQRGILLIEDIDSAGLVRNPTGSEHGITLSGYLNATDGFAAPEGHILIISTNRRDLLDGAIIRPGRVDYEVHLTNASRSQAQQLFKTHYGLTGLGDLDSMAVEFAGNFPEFHISPAEIQQYLLKAKYRDSPQAAIKEIAEWVSELELRSESRRI</sequence>
<dbReference type="Gene3D" id="3.40.50.300">
    <property type="entry name" value="P-loop containing nucleotide triphosphate hydrolases"/>
    <property type="match status" value="1"/>
</dbReference>
<dbReference type="RefSeq" id="XP_041677423.1">
    <property type="nucleotide sequence ID" value="XM_041826133.1"/>
</dbReference>
<dbReference type="AlphaFoldDB" id="A0A1L7SF63"/>
<evidence type="ECO:0008006" key="17">
    <source>
        <dbReference type="Google" id="ProtNLM"/>
    </source>
</evidence>
<comment type="similarity">
    <text evidence="2">Belongs to the AAA ATPase family. BCS1 subfamily.</text>
</comment>
<evidence type="ECO:0000313" key="15">
    <source>
        <dbReference type="EMBL" id="CVK85159.1"/>
    </source>
</evidence>
<comment type="subcellular location">
    <subcellularLocation>
        <location evidence="1">Mitochondrion inner membrane</location>
        <topology evidence="1">Single-pass membrane protein</topology>
    </subcellularLocation>
</comment>
<keyword evidence="7" id="KW-0067">ATP-binding</keyword>
<evidence type="ECO:0000256" key="6">
    <source>
        <dbReference type="ARBA" id="ARBA00022801"/>
    </source>
</evidence>
<dbReference type="Pfam" id="PF00004">
    <property type="entry name" value="AAA"/>
    <property type="match status" value="1"/>
</dbReference>
<keyword evidence="3 12" id="KW-0812">Transmembrane</keyword>
<dbReference type="InterPro" id="IPR014851">
    <property type="entry name" value="BCS1_N"/>
</dbReference>
<keyword evidence="4" id="KW-0547">Nucleotide-binding</keyword>
<evidence type="ECO:0000259" key="14">
    <source>
        <dbReference type="SMART" id="SM01024"/>
    </source>
</evidence>
<dbReference type="SUPFAM" id="SSF52540">
    <property type="entry name" value="P-loop containing nucleoside triphosphate hydrolases"/>
    <property type="match status" value="1"/>
</dbReference>
<keyword evidence="5" id="KW-0999">Mitochondrion inner membrane</keyword>
<dbReference type="PANTHER" id="PTHR23070">
    <property type="entry name" value="BCS1 AAA-TYPE ATPASE"/>
    <property type="match status" value="1"/>
</dbReference>
<evidence type="ECO:0000256" key="2">
    <source>
        <dbReference type="ARBA" id="ARBA00007448"/>
    </source>
</evidence>
<dbReference type="SMART" id="SM01024">
    <property type="entry name" value="BCS1_N"/>
    <property type="match status" value="1"/>
</dbReference>
<dbReference type="Pfam" id="PF08740">
    <property type="entry name" value="BCS1_N"/>
    <property type="match status" value="1"/>
</dbReference>
<evidence type="ECO:0000256" key="7">
    <source>
        <dbReference type="ARBA" id="ARBA00022840"/>
    </source>
</evidence>
<organism evidence="15 16">
    <name type="scientific">Fusarium mangiferae</name>
    <name type="common">Mango malformation disease fungus</name>
    <dbReference type="NCBI Taxonomy" id="192010"/>
    <lineage>
        <taxon>Eukaryota</taxon>
        <taxon>Fungi</taxon>
        <taxon>Dikarya</taxon>
        <taxon>Ascomycota</taxon>
        <taxon>Pezizomycotina</taxon>
        <taxon>Sordariomycetes</taxon>
        <taxon>Hypocreomycetidae</taxon>
        <taxon>Hypocreales</taxon>
        <taxon>Nectriaceae</taxon>
        <taxon>Fusarium</taxon>
        <taxon>Fusarium fujikuroi species complex</taxon>
    </lineage>
</organism>
<evidence type="ECO:0000256" key="12">
    <source>
        <dbReference type="SAM" id="Phobius"/>
    </source>
</evidence>
<accession>A0A1L7SF63</accession>
<dbReference type="InterPro" id="IPR003593">
    <property type="entry name" value="AAA+_ATPase"/>
</dbReference>
<feature type="transmembrane region" description="Helical" evidence="12">
    <location>
        <begin position="12"/>
        <end position="30"/>
    </location>
</feature>
<proteinExistence type="inferred from homology"/>
<dbReference type="GO" id="GO:0005743">
    <property type="term" value="C:mitochondrial inner membrane"/>
    <property type="evidence" value="ECO:0007669"/>
    <property type="project" value="UniProtKB-SubCell"/>
</dbReference>
<dbReference type="GO" id="GO:0016887">
    <property type="term" value="F:ATP hydrolysis activity"/>
    <property type="evidence" value="ECO:0007669"/>
    <property type="project" value="InterPro"/>
</dbReference>
<name>A0A1L7SF63_FUSMA</name>
<keyword evidence="10 12" id="KW-0472">Membrane</keyword>
<dbReference type="Proteomes" id="UP000184255">
    <property type="component" value="Unassembled WGS sequence"/>
</dbReference>
<evidence type="ECO:0000256" key="11">
    <source>
        <dbReference type="ARBA" id="ARBA00048778"/>
    </source>
</evidence>
<feature type="domain" description="BCS1 N-terminal" evidence="14">
    <location>
        <begin position="71"/>
        <end position="224"/>
    </location>
</feature>
<dbReference type="InterPro" id="IPR057495">
    <property type="entry name" value="AAA_lid_BCS1"/>
</dbReference>
<evidence type="ECO:0000259" key="13">
    <source>
        <dbReference type="SMART" id="SM00382"/>
    </source>
</evidence>
<keyword evidence="6" id="KW-0378">Hydrolase</keyword>
<comment type="caution">
    <text evidence="15">The sequence shown here is derived from an EMBL/GenBank/DDBJ whole genome shotgun (WGS) entry which is preliminary data.</text>
</comment>
<evidence type="ECO:0000313" key="16">
    <source>
        <dbReference type="Proteomes" id="UP000184255"/>
    </source>
</evidence>
<feature type="domain" description="AAA+ ATPase" evidence="13">
    <location>
        <begin position="257"/>
        <end position="385"/>
    </location>
</feature>
<keyword evidence="8 12" id="KW-1133">Transmembrane helix</keyword>
<comment type="catalytic activity">
    <reaction evidence="11">
        <text>ATP + H2O = ADP + phosphate + H(+)</text>
        <dbReference type="Rhea" id="RHEA:13065"/>
        <dbReference type="ChEBI" id="CHEBI:15377"/>
        <dbReference type="ChEBI" id="CHEBI:15378"/>
        <dbReference type="ChEBI" id="CHEBI:30616"/>
        <dbReference type="ChEBI" id="CHEBI:43474"/>
        <dbReference type="ChEBI" id="CHEBI:456216"/>
    </reaction>
    <physiologicalReaction direction="left-to-right" evidence="11">
        <dbReference type="Rhea" id="RHEA:13066"/>
    </physiologicalReaction>
</comment>
<dbReference type="Pfam" id="PF25426">
    <property type="entry name" value="AAA_lid_BCS1"/>
    <property type="match status" value="1"/>
</dbReference>
<keyword evidence="9" id="KW-0496">Mitochondrion</keyword>
<dbReference type="GeneID" id="65081337"/>
<dbReference type="VEuPathDB" id="FungiDB:FMAN_02065"/>
<reference evidence="16" key="1">
    <citation type="journal article" date="2016" name="Genome Biol. Evol.">
        <title>Comparative 'omics' of the Fusarium fujikuroi species complex highlights differences in genetic potential and metabolite synthesis.</title>
        <authorList>
            <person name="Niehaus E.-M."/>
            <person name="Muensterkoetter M."/>
            <person name="Proctor R.H."/>
            <person name="Brown D.W."/>
            <person name="Sharon A."/>
            <person name="Idan Y."/>
            <person name="Oren-Young L."/>
            <person name="Sieber C.M."/>
            <person name="Novak O."/>
            <person name="Pencik A."/>
            <person name="Tarkowska D."/>
            <person name="Hromadova K."/>
            <person name="Freeman S."/>
            <person name="Maymon M."/>
            <person name="Elazar M."/>
            <person name="Youssef S.A."/>
            <person name="El-Shabrawy E.S.M."/>
            <person name="Shalaby A.B.A."/>
            <person name="Houterman P."/>
            <person name="Brock N.L."/>
            <person name="Burkhardt I."/>
            <person name="Tsavkelova E.A."/>
            <person name="Dickschat J.S."/>
            <person name="Galuszka P."/>
            <person name="Gueldener U."/>
            <person name="Tudzynski B."/>
        </authorList>
    </citation>
    <scope>NUCLEOTIDE SEQUENCE [LARGE SCALE GENOMIC DNA]</scope>
    <source>
        <strain evidence="16">MRC7560</strain>
    </source>
</reference>
<dbReference type="EMBL" id="FCQH01000001">
    <property type="protein sequence ID" value="CVK85159.1"/>
    <property type="molecule type" value="Genomic_DNA"/>
</dbReference>